<dbReference type="AlphaFoldDB" id="A0A8J7TAC8"/>
<feature type="non-terminal residue" evidence="2">
    <location>
        <position position="1"/>
    </location>
</feature>
<feature type="non-terminal residue" evidence="2">
    <location>
        <position position="207"/>
    </location>
</feature>
<feature type="region of interest" description="Disordered" evidence="1">
    <location>
        <begin position="38"/>
        <end position="62"/>
    </location>
</feature>
<dbReference type="PANTHER" id="PTHR15881:SF2">
    <property type="entry name" value="MARGINAL ZONE B- AND B1-CELL-SPECIFIC PROTEIN"/>
    <property type="match status" value="1"/>
</dbReference>
<dbReference type="EMBL" id="JAAWVO010021422">
    <property type="protein sequence ID" value="MBN3315506.1"/>
    <property type="molecule type" value="Genomic_DNA"/>
</dbReference>
<name>A0A8J7TAC8_ATRSP</name>
<protein>
    <submittedName>
        <fullName evidence="2">MZB1 protein</fullName>
    </submittedName>
</protein>
<reference evidence="2" key="1">
    <citation type="journal article" date="2021" name="Cell">
        <title>Tracing the genetic footprints of vertebrate landing in non-teleost ray-finned fishes.</title>
        <authorList>
            <person name="Bi X."/>
            <person name="Wang K."/>
            <person name="Yang L."/>
            <person name="Pan H."/>
            <person name="Jiang H."/>
            <person name="Wei Q."/>
            <person name="Fang M."/>
            <person name="Yu H."/>
            <person name="Zhu C."/>
            <person name="Cai Y."/>
            <person name="He Y."/>
            <person name="Gan X."/>
            <person name="Zeng H."/>
            <person name="Yu D."/>
            <person name="Zhu Y."/>
            <person name="Jiang H."/>
            <person name="Qiu Q."/>
            <person name="Yang H."/>
            <person name="Zhang Y.E."/>
            <person name="Wang W."/>
            <person name="Zhu M."/>
            <person name="He S."/>
            <person name="Zhang G."/>
        </authorList>
    </citation>
    <scope>NUCLEOTIDE SEQUENCE</scope>
    <source>
        <strain evidence="2">Allg_001</strain>
    </source>
</reference>
<dbReference type="PROSITE" id="PS51257">
    <property type="entry name" value="PROKAR_LIPOPROTEIN"/>
    <property type="match status" value="1"/>
</dbReference>
<dbReference type="GO" id="GO:0005576">
    <property type="term" value="C:extracellular region"/>
    <property type="evidence" value="ECO:0007669"/>
    <property type="project" value="TreeGrafter"/>
</dbReference>
<evidence type="ECO:0000313" key="3">
    <source>
        <dbReference type="Proteomes" id="UP000736164"/>
    </source>
</evidence>
<dbReference type="InterPro" id="IPR052682">
    <property type="entry name" value="MZB1"/>
</dbReference>
<evidence type="ECO:0000313" key="2">
    <source>
        <dbReference type="EMBL" id="MBN3315506.1"/>
    </source>
</evidence>
<gene>
    <name evidence="2" type="primary">Mzb1</name>
    <name evidence="2" type="ORF">GTO95_0000877</name>
</gene>
<accession>A0A8J7TAC8</accession>
<feature type="compositionally biased region" description="Polar residues" evidence="1">
    <location>
        <begin position="44"/>
        <end position="55"/>
    </location>
</feature>
<sequence>MKHSILSPPGSLGSCAHGEGVLLTKVTASIDEVEKHAELKEQTSAEQTIRFTSPELTAEDKNSGHMPDYLRCDACKAIAFQMTEYLAKAQQGKNADLLESEYMDALEQSCFQKWEQYGLKEVYGVKHLSGPGLETESEMGMVMFGGPWPGRLFKMCQNYLGEYDETEIYQEYRRNPSSLRDYLCFGSSGVCNRLSKKEKIYSPKNEL</sequence>
<keyword evidence="3" id="KW-1185">Reference proteome</keyword>
<proteinExistence type="predicted"/>
<dbReference type="GO" id="GO:0034663">
    <property type="term" value="C:endoplasmic reticulum chaperone complex"/>
    <property type="evidence" value="ECO:0007669"/>
    <property type="project" value="TreeGrafter"/>
</dbReference>
<evidence type="ECO:0000256" key="1">
    <source>
        <dbReference type="SAM" id="MobiDB-lite"/>
    </source>
</evidence>
<dbReference type="Proteomes" id="UP000736164">
    <property type="component" value="Unassembled WGS sequence"/>
</dbReference>
<dbReference type="PANTHER" id="PTHR15881">
    <property type="entry name" value="MARGINAL ZONE B- AND B1-CELL-SPECIFIC PROTEIN"/>
    <property type="match status" value="1"/>
</dbReference>
<organism evidence="2 3">
    <name type="scientific">Atractosteus spatula</name>
    <name type="common">Alligator gar</name>
    <name type="synonym">Lepisosteus spatula</name>
    <dbReference type="NCBI Taxonomy" id="7917"/>
    <lineage>
        <taxon>Eukaryota</taxon>
        <taxon>Metazoa</taxon>
        <taxon>Chordata</taxon>
        <taxon>Craniata</taxon>
        <taxon>Vertebrata</taxon>
        <taxon>Euteleostomi</taxon>
        <taxon>Actinopterygii</taxon>
        <taxon>Neopterygii</taxon>
        <taxon>Holostei</taxon>
        <taxon>Semionotiformes</taxon>
        <taxon>Lepisosteidae</taxon>
        <taxon>Atractosteus</taxon>
    </lineage>
</organism>
<dbReference type="GO" id="GO:0030888">
    <property type="term" value="P:regulation of B cell proliferation"/>
    <property type="evidence" value="ECO:0007669"/>
    <property type="project" value="TreeGrafter"/>
</dbReference>
<comment type="caution">
    <text evidence="2">The sequence shown here is derived from an EMBL/GenBank/DDBJ whole genome shotgun (WGS) entry which is preliminary data.</text>
</comment>